<keyword evidence="3" id="KW-0614">Plasmid</keyword>
<dbReference type="PANTHER" id="PTHR30508">
    <property type="entry name" value="FES CLUSTER ASSEMBLY PROTEIN SUF"/>
    <property type="match status" value="1"/>
</dbReference>
<dbReference type="Pfam" id="PF01458">
    <property type="entry name" value="SUFBD_core"/>
    <property type="match status" value="1"/>
</dbReference>
<reference evidence="3 4" key="1">
    <citation type="submission" date="2016-01" db="EMBL/GenBank/DDBJ databases">
        <title>Complete genome and mega plasmid sequence of Sphingomonas panacis DCY99 elicits systemic resistance in rice to Xanthomonas oryzae.</title>
        <authorList>
            <person name="Kim Y.J."/>
            <person name="Yang D.C."/>
            <person name="Sing P."/>
        </authorList>
    </citation>
    <scope>NUCLEOTIDE SEQUENCE [LARGE SCALE GENOMIC DNA]</scope>
    <source>
        <strain evidence="3 4">DCY99</strain>
        <plasmid evidence="4">Plasmid</plasmid>
    </source>
</reference>
<dbReference type="InterPro" id="IPR055346">
    <property type="entry name" value="Fe-S_cluster_assembly_SufBD"/>
</dbReference>
<dbReference type="InterPro" id="IPR000825">
    <property type="entry name" value="SUF_FeS_clus_asmbl_SufBD_core"/>
</dbReference>
<dbReference type="OrthoDB" id="9803529at2"/>
<dbReference type="InterPro" id="IPR037284">
    <property type="entry name" value="SUF_FeS_clus_asmbl_SufBD_sf"/>
</dbReference>
<evidence type="ECO:0000313" key="3">
    <source>
        <dbReference type="EMBL" id="AOH87051.1"/>
    </source>
</evidence>
<evidence type="ECO:0000256" key="1">
    <source>
        <dbReference type="ARBA" id="ARBA00043967"/>
    </source>
</evidence>
<dbReference type="PANTHER" id="PTHR30508:SF1">
    <property type="entry name" value="UPF0051 PROTEIN ABCI8, CHLOROPLASTIC-RELATED"/>
    <property type="match status" value="1"/>
</dbReference>
<dbReference type="RefSeq" id="WP_069207620.1">
    <property type="nucleotide sequence ID" value="NZ_CP014169.1"/>
</dbReference>
<name>A0A1B3ZI07_9SPHN</name>
<dbReference type="SUPFAM" id="SSF101960">
    <property type="entry name" value="Stabilizer of iron transporter SufD"/>
    <property type="match status" value="1"/>
</dbReference>
<keyword evidence="4" id="KW-1185">Reference proteome</keyword>
<proteinExistence type="inferred from homology"/>
<comment type="similarity">
    <text evidence="1">Belongs to the iron-sulfur cluster assembly SufBD family.</text>
</comment>
<evidence type="ECO:0000259" key="2">
    <source>
        <dbReference type="Pfam" id="PF01458"/>
    </source>
</evidence>
<dbReference type="Proteomes" id="UP000094256">
    <property type="component" value="Plasmid unnamed"/>
</dbReference>
<evidence type="ECO:0000313" key="4">
    <source>
        <dbReference type="Proteomes" id="UP000094256"/>
    </source>
</evidence>
<dbReference type="GO" id="GO:0016226">
    <property type="term" value="P:iron-sulfur cluster assembly"/>
    <property type="evidence" value="ECO:0007669"/>
    <property type="project" value="InterPro"/>
</dbReference>
<dbReference type="AlphaFoldDB" id="A0A1B3ZI07"/>
<feature type="domain" description="SUF system FeS cluster assembly SufBD core" evidence="2">
    <location>
        <begin position="117"/>
        <end position="342"/>
    </location>
</feature>
<organism evidence="3 4">
    <name type="scientific">Sphingomonas panacis</name>
    <dbReference type="NCBI Taxonomy" id="1560345"/>
    <lineage>
        <taxon>Bacteria</taxon>
        <taxon>Pseudomonadati</taxon>
        <taxon>Pseudomonadota</taxon>
        <taxon>Alphaproteobacteria</taxon>
        <taxon>Sphingomonadales</taxon>
        <taxon>Sphingomonadaceae</taxon>
        <taxon>Sphingomonas</taxon>
    </lineage>
</organism>
<geneLocation type="plasmid" evidence="4"/>
<gene>
    <name evidence="3" type="ORF">AWL63_22945</name>
</gene>
<protein>
    <recommendedName>
        <fullName evidence="2">SUF system FeS cluster assembly SufBD core domain-containing protein</fullName>
    </recommendedName>
</protein>
<dbReference type="EMBL" id="CP014169">
    <property type="protein sequence ID" value="AOH87051.1"/>
    <property type="molecule type" value="Genomic_DNA"/>
</dbReference>
<sequence length="370" mass="40034">MATILDVDISPEEKQQLAPVGYSVEGEHSGTCVLVNQEVRHIAVTDPDVEILPLKDALARYDWVQDLMFNLIDPAEDEHVAQAAESRHAPIGHFIRIRKGAKVRLPVQVFTLLETPQGRQFHHNITVIEEGAEIEMISGSAVPPAVHAGYHLSISETYLHEGATCRSVSIERWGAAMEVHSYARTHVGKNANIVESNIQVSPLKRHRAQSRTIIEDGGMSNDQSVIFAPAGTERIMESEIHLKGVGARSESITRMVTGGGTISNRSTLVGEGKDSRGFLGCNGLKLTDEGEILSIPALLARSAEAQLSHEASIGMIDQGKLSYLMASGMGEDAARDLIIQGFLNLDAQQLPEAIRIEVSRTIAAANSGSM</sequence>
<accession>A0A1B3ZI07</accession>
<dbReference type="KEGG" id="span:AWL63_22945"/>